<dbReference type="InterPro" id="IPR008259">
    <property type="entry name" value="FMN_hydac_DH_AS"/>
</dbReference>
<evidence type="ECO:0000256" key="6">
    <source>
        <dbReference type="PIRSR" id="PIRSR000138-1"/>
    </source>
</evidence>
<keyword evidence="4 9" id="KW-0560">Oxidoreductase</keyword>
<feature type="binding site" evidence="7">
    <location>
        <position position="276"/>
    </location>
    <ligand>
        <name>glyoxylate</name>
        <dbReference type="ChEBI" id="CHEBI:36655"/>
    </ligand>
</feature>
<protein>
    <submittedName>
        <fullName evidence="9">Lactate dehydrogenase</fullName>
        <ecNumber evidence="9">1.1.2.3</ecNumber>
    </submittedName>
</protein>
<evidence type="ECO:0000256" key="2">
    <source>
        <dbReference type="ARBA" id="ARBA00022630"/>
    </source>
</evidence>
<dbReference type="PIRSF" id="PIRSF000138">
    <property type="entry name" value="Al-hdrx_acd_dh"/>
    <property type="match status" value="1"/>
</dbReference>
<dbReference type="OrthoDB" id="9770452at2"/>
<feature type="binding site" evidence="7">
    <location>
        <begin position="307"/>
        <end position="311"/>
    </location>
    <ligand>
        <name>FMN</name>
        <dbReference type="ChEBI" id="CHEBI:58210"/>
    </ligand>
</feature>
<dbReference type="PROSITE" id="PS00557">
    <property type="entry name" value="FMN_HYDROXY_ACID_DH_1"/>
    <property type="match status" value="1"/>
</dbReference>
<dbReference type="InterPro" id="IPR000262">
    <property type="entry name" value="FMN-dep_DH"/>
</dbReference>
<dbReference type="InterPro" id="IPR037396">
    <property type="entry name" value="FMN_HAD"/>
</dbReference>
<organism evidence="9 10">
    <name type="scientific">Marinibacterium profundimaris</name>
    <dbReference type="NCBI Taxonomy" id="1679460"/>
    <lineage>
        <taxon>Bacteria</taxon>
        <taxon>Pseudomonadati</taxon>
        <taxon>Pseudomonadota</taxon>
        <taxon>Alphaproteobacteria</taxon>
        <taxon>Rhodobacterales</taxon>
        <taxon>Paracoccaceae</taxon>
        <taxon>Marinibacterium</taxon>
    </lineage>
</organism>
<dbReference type="NCBIfam" id="NF008398">
    <property type="entry name" value="PRK11197.1"/>
    <property type="match status" value="1"/>
</dbReference>
<dbReference type="Proteomes" id="UP000215377">
    <property type="component" value="Unassembled WGS sequence"/>
</dbReference>
<dbReference type="InterPro" id="IPR013785">
    <property type="entry name" value="Aldolase_TIM"/>
</dbReference>
<feature type="binding site" evidence="7">
    <location>
        <position position="274"/>
    </location>
    <ligand>
        <name>FMN</name>
        <dbReference type="ChEBI" id="CHEBI:58210"/>
    </ligand>
</feature>
<dbReference type="GO" id="GO:0004460">
    <property type="term" value="F:L-lactate dehydrogenase (cytochrome) activity"/>
    <property type="evidence" value="ECO:0007669"/>
    <property type="project" value="UniProtKB-EC"/>
</dbReference>
<dbReference type="AlphaFoldDB" id="A0A225NDY0"/>
<evidence type="ECO:0000256" key="5">
    <source>
        <dbReference type="ARBA" id="ARBA00024042"/>
    </source>
</evidence>
<feature type="binding site" evidence="7">
    <location>
        <begin position="78"/>
        <end position="80"/>
    </location>
    <ligand>
        <name>FMN</name>
        <dbReference type="ChEBI" id="CHEBI:58210"/>
    </ligand>
</feature>
<feature type="binding site" evidence="7">
    <location>
        <position position="156"/>
    </location>
    <ligand>
        <name>FMN</name>
        <dbReference type="ChEBI" id="CHEBI:58210"/>
    </ligand>
</feature>
<evidence type="ECO:0000313" key="10">
    <source>
        <dbReference type="Proteomes" id="UP000215377"/>
    </source>
</evidence>
<keyword evidence="3 7" id="KW-0288">FMN</keyword>
<evidence type="ECO:0000313" key="9">
    <source>
        <dbReference type="EMBL" id="OWU70520.1"/>
    </source>
</evidence>
<feature type="binding site" evidence="7">
    <location>
        <position position="165"/>
    </location>
    <ligand>
        <name>glyoxylate</name>
        <dbReference type="ChEBI" id="CHEBI:36655"/>
    </ligand>
</feature>
<gene>
    <name evidence="9" type="primary">lldD</name>
    <name evidence="9" type="ORF">ATO3_19845</name>
</gene>
<feature type="binding site" evidence="7">
    <location>
        <position position="279"/>
    </location>
    <ligand>
        <name>glyoxylate</name>
        <dbReference type="ChEBI" id="CHEBI:36655"/>
    </ligand>
</feature>
<comment type="caution">
    <text evidence="9">The sequence shown here is derived from an EMBL/GenBank/DDBJ whole genome shotgun (WGS) entry which is preliminary data.</text>
</comment>
<keyword evidence="10" id="KW-1185">Reference proteome</keyword>
<evidence type="ECO:0000256" key="4">
    <source>
        <dbReference type="ARBA" id="ARBA00023002"/>
    </source>
</evidence>
<comment type="similarity">
    <text evidence="5">Belongs to the FMN-dependent alpha-hydroxy acid dehydrogenase family.</text>
</comment>
<feature type="binding site" evidence="7">
    <location>
        <begin position="330"/>
        <end position="331"/>
    </location>
    <ligand>
        <name>FMN</name>
        <dbReference type="ChEBI" id="CHEBI:58210"/>
    </ligand>
</feature>
<name>A0A225NDY0_9RHOB</name>
<dbReference type="RefSeq" id="WP_088651657.1">
    <property type="nucleotide sequence ID" value="NZ_AQQR01000011.1"/>
</dbReference>
<keyword evidence="2 7" id="KW-0285">Flavoprotein</keyword>
<feature type="binding site" evidence="7">
    <location>
        <position position="252"/>
    </location>
    <ligand>
        <name>FMN</name>
        <dbReference type="ChEBI" id="CHEBI:58210"/>
    </ligand>
</feature>
<dbReference type="PANTHER" id="PTHR10578">
    <property type="entry name" value="S -2-HYDROXY-ACID OXIDASE-RELATED"/>
    <property type="match status" value="1"/>
</dbReference>
<feature type="binding site" evidence="7">
    <location>
        <position position="130"/>
    </location>
    <ligand>
        <name>FMN</name>
        <dbReference type="ChEBI" id="CHEBI:58210"/>
    </ligand>
</feature>
<dbReference type="EMBL" id="AQQR01000011">
    <property type="protein sequence ID" value="OWU70520.1"/>
    <property type="molecule type" value="Genomic_DNA"/>
</dbReference>
<evidence type="ECO:0000256" key="7">
    <source>
        <dbReference type="PIRSR" id="PIRSR000138-2"/>
    </source>
</evidence>
<feature type="binding site" evidence="7">
    <location>
        <position position="25"/>
    </location>
    <ligand>
        <name>glyoxylate</name>
        <dbReference type="ChEBI" id="CHEBI:36655"/>
    </ligand>
</feature>
<accession>A0A225NDY0</accession>
<dbReference type="PROSITE" id="PS51349">
    <property type="entry name" value="FMN_HYDROXY_ACID_DH_2"/>
    <property type="match status" value="1"/>
</dbReference>
<dbReference type="Pfam" id="PF01070">
    <property type="entry name" value="FMN_dh"/>
    <property type="match status" value="1"/>
</dbReference>
<dbReference type="GO" id="GO:0005886">
    <property type="term" value="C:plasma membrane"/>
    <property type="evidence" value="ECO:0007669"/>
    <property type="project" value="TreeGrafter"/>
</dbReference>
<dbReference type="EC" id="1.1.2.3" evidence="9"/>
<sequence>MPVITNIADLKRLHERRTPRMFYDYCESGSWTEQTFRENTTDFEKIRLRQKVAVDMTGRTTESTMIGQPVTMPVALAPVGLTGMQCADGEIKAARAAEAFGVPFTLSTMSINSIEDVAEATSKPFWFQLYTMKDTDFTSRLIERAKAAKCSALVITLDLQILGQRHKDLKNGLSAPPKMTPKTLANLATKWRWGIEMLSAKRRHFGNIVGHVQGVSDMSQLGAWTAEQFDPQLDWGKIEKLMEQWGGKVILKGILDPEDARLAAKMGADAITVSNHGGRQLDGALSSIRMLPSILDAVGSDVEVHLDSGIRSGQDVLKALAMGAHGTMIGRAFVHGLGAMGQQGVESALQIIQKELDITMALCGETDVKKLGRHNLLIPEDFEGRWQA</sequence>
<dbReference type="SUPFAM" id="SSF51395">
    <property type="entry name" value="FMN-linked oxidoreductases"/>
    <property type="match status" value="1"/>
</dbReference>
<dbReference type="CDD" id="cd02809">
    <property type="entry name" value="alpha_hydroxyacid_oxid_FMN"/>
    <property type="match status" value="1"/>
</dbReference>
<dbReference type="PANTHER" id="PTHR10578:SF107">
    <property type="entry name" value="2-HYDROXYACID OXIDASE 1"/>
    <property type="match status" value="1"/>
</dbReference>
<dbReference type="InterPro" id="IPR012133">
    <property type="entry name" value="Alpha-hydoxy_acid_DH_FMN"/>
</dbReference>
<dbReference type="FunFam" id="3.20.20.70:FF:000029">
    <property type="entry name" value="L-lactate dehydrogenase"/>
    <property type="match status" value="1"/>
</dbReference>
<feature type="active site" description="Proton acceptor" evidence="6">
    <location>
        <position position="276"/>
    </location>
</feature>
<feature type="domain" description="FMN hydroxy acid dehydrogenase" evidence="8">
    <location>
        <begin position="1"/>
        <end position="381"/>
    </location>
</feature>
<dbReference type="GO" id="GO:0010181">
    <property type="term" value="F:FMN binding"/>
    <property type="evidence" value="ECO:0007669"/>
    <property type="project" value="InterPro"/>
</dbReference>
<evidence type="ECO:0000256" key="3">
    <source>
        <dbReference type="ARBA" id="ARBA00022643"/>
    </source>
</evidence>
<dbReference type="Gene3D" id="3.20.20.70">
    <property type="entry name" value="Aldolase class I"/>
    <property type="match status" value="1"/>
</dbReference>
<evidence type="ECO:0000256" key="1">
    <source>
        <dbReference type="ARBA" id="ARBA00001917"/>
    </source>
</evidence>
<comment type="cofactor">
    <cofactor evidence="1">
        <name>FMN</name>
        <dbReference type="ChEBI" id="CHEBI:58210"/>
    </cofactor>
</comment>
<feature type="binding site" evidence="7">
    <location>
        <position position="128"/>
    </location>
    <ligand>
        <name>FMN</name>
        <dbReference type="ChEBI" id="CHEBI:58210"/>
    </ligand>
</feature>
<evidence type="ECO:0000259" key="8">
    <source>
        <dbReference type="PROSITE" id="PS51349"/>
    </source>
</evidence>
<proteinExistence type="inferred from homology"/>
<reference evidence="9 10" key="1">
    <citation type="submission" date="2013-04" db="EMBL/GenBank/DDBJ databases">
        <title>Oceanicola sp. 22II1-22F33 Genome Sequencing.</title>
        <authorList>
            <person name="Lai Q."/>
            <person name="Li G."/>
            <person name="Shao Z."/>
        </authorList>
    </citation>
    <scope>NUCLEOTIDE SEQUENCE [LARGE SCALE GENOMIC DNA]</scope>
    <source>
        <strain evidence="9 10">22II1-22F33</strain>
    </source>
</reference>
<feature type="binding site" evidence="7">
    <location>
        <position position="107"/>
    </location>
    <ligand>
        <name>FMN</name>
        <dbReference type="ChEBI" id="CHEBI:58210"/>
    </ligand>
</feature>